<evidence type="ECO:0000256" key="5">
    <source>
        <dbReference type="ARBA" id="ARBA00023244"/>
    </source>
</evidence>
<dbReference type="RefSeq" id="WP_119515545.1">
    <property type="nucleotide sequence ID" value="NZ_NQYH01000002.1"/>
</dbReference>
<evidence type="ECO:0000256" key="6">
    <source>
        <dbReference type="ARBA" id="ARBA00037589"/>
    </source>
</evidence>
<evidence type="ECO:0000256" key="4">
    <source>
        <dbReference type="ARBA" id="ARBA00023239"/>
    </source>
</evidence>
<dbReference type="PANTHER" id="PTHR38042">
    <property type="entry name" value="UROPORPHYRINOGEN-III SYNTHASE, CHLOROPLASTIC"/>
    <property type="match status" value="1"/>
</dbReference>
<evidence type="ECO:0000256" key="9">
    <source>
        <dbReference type="RuleBase" id="RU366031"/>
    </source>
</evidence>
<dbReference type="EC" id="4.2.1.75" evidence="3 9"/>
<evidence type="ECO:0000313" key="11">
    <source>
        <dbReference type="EMBL" id="RIY41639.1"/>
    </source>
</evidence>
<dbReference type="GO" id="GO:0006782">
    <property type="term" value="P:protoporphyrinogen IX biosynthetic process"/>
    <property type="evidence" value="ECO:0007669"/>
    <property type="project" value="UniProtKB-UniRule"/>
</dbReference>
<dbReference type="OrthoDB" id="9787650at2"/>
<proteinExistence type="inferred from homology"/>
<evidence type="ECO:0000313" key="12">
    <source>
        <dbReference type="Proteomes" id="UP000266206"/>
    </source>
</evidence>
<name>A0A3A1YWH8_9BURK</name>
<evidence type="ECO:0000256" key="3">
    <source>
        <dbReference type="ARBA" id="ARBA00013109"/>
    </source>
</evidence>
<dbReference type="InterPro" id="IPR003754">
    <property type="entry name" value="4pyrrol_synth_uPrphyn_synth"/>
</dbReference>
<reference evidence="11 12" key="1">
    <citation type="submission" date="2017-08" db="EMBL/GenBank/DDBJ databases">
        <title>Pusillimonas indicus sp. nov., a member of the family Alcaligenaceae isolated from surface seawater.</title>
        <authorList>
            <person name="Li J."/>
        </authorList>
    </citation>
    <scope>NUCLEOTIDE SEQUENCE [LARGE SCALE GENOMIC DNA]</scope>
    <source>
        <strain evidence="11 12">L52-1-41</strain>
    </source>
</reference>
<dbReference type="InterPro" id="IPR039793">
    <property type="entry name" value="UROS/Hem4"/>
</dbReference>
<evidence type="ECO:0000256" key="8">
    <source>
        <dbReference type="ARBA" id="ARBA00048617"/>
    </source>
</evidence>
<dbReference type="Proteomes" id="UP000266206">
    <property type="component" value="Unassembled WGS sequence"/>
</dbReference>
<dbReference type="PANTHER" id="PTHR38042:SF1">
    <property type="entry name" value="UROPORPHYRINOGEN-III SYNTHASE, CHLOROPLASTIC"/>
    <property type="match status" value="1"/>
</dbReference>
<comment type="catalytic activity">
    <reaction evidence="8 9">
        <text>hydroxymethylbilane = uroporphyrinogen III + H2O</text>
        <dbReference type="Rhea" id="RHEA:18965"/>
        <dbReference type="ChEBI" id="CHEBI:15377"/>
        <dbReference type="ChEBI" id="CHEBI:57308"/>
        <dbReference type="ChEBI" id="CHEBI:57845"/>
        <dbReference type="EC" id="4.2.1.75"/>
    </reaction>
</comment>
<sequence>MSGRPRSCIVLTRPAGRNQILSASLRGAGFNVLDMPVLAVSALPYDVESFVWPDDYQLMVFVSVNAVDFYVARLKAMMTGARAQVDLGSVTLAAVGPSTAARLRNEPLFRVANVVAPVEGYTFDSEGLLATLEPDLALVSKAVIVRGQAGRNWLAEQLSSRGIRVDRYAVYQRHPVNWSDTGLQALKNCVHEGGRLTVLLTSAEAVDAFCANLKAGDLAYLLGAMRFVVIHERVAARLQSQLRSIPDAQVMPGVKLCAPDDESMLRAIMLSATL</sequence>
<evidence type="ECO:0000256" key="1">
    <source>
        <dbReference type="ARBA" id="ARBA00004772"/>
    </source>
</evidence>
<evidence type="ECO:0000256" key="2">
    <source>
        <dbReference type="ARBA" id="ARBA00008133"/>
    </source>
</evidence>
<protein>
    <recommendedName>
        <fullName evidence="7 9">Uroporphyrinogen-III synthase</fullName>
        <ecNumber evidence="3 9">4.2.1.75</ecNumber>
    </recommendedName>
</protein>
<accession>A0A3A1YWH8</accession>
<dbReference type="EMBL" id="NQYH01000002">
    <property type="protein sequence ID" value="RIY41639.1"/>
    <property type="molecule type" value="Genomic_DNA"/>
</dbReference>
<keyword evidence="4 9" id="KW-0456">Lyase</keyword>
<dbReference type="AlphaFoldDB" id="A0A3A1YWH8"/>
<dbReference type="CDD" id="cd06578">
    <property type="entry name" value="HemD"/>
    <property type="match status" value="1"/>
</dbReference>
<dbReference type="InterPro" id="IPR036108">
    <property type="entry name" value="4pyrrol_syn_uPrphyn_synt_sf"/>
</dbReference>
<comment type="similarity">
    <text evidence="2 9">Belongs to the uroporphyrinogen-III synthase family.</text>
</comment>
<evidence type="ECO:0000256" key="7">
    <source>
        <dbReference type="ARBA" id="ARBA00040167"/>
    </source>
</evidence>
<evidence type="ECO:0000259" key="10">
    <source>
        <dbReference type="Pfam" id="PF02602"/>
    </source>
</evidence>
<comment type="pathway">
    <text evidence="1 9">Porphyrin-containing compound metabolism; protoporphyrin-IX biosynthesis; coproporphyrinogen-III from 5-aminolevulinate: step 3/4.</text>
</comment>
<comment type="function">
    <text evidence="6 9">Catalyzes cyclization of the linear tetrapyrrole, hydroxymethylbilane, to the macrocyclic uroporphyrinogen III.</text>
</comment>
<dbReference type="SUPFAM" id="SSF69618">
    <property type="entry name" value="HemD-like"/>
    <property type="match status" value="1"/>
</dbReference>
<feature type="domain" description="Tetrapyrrole biosynthesis uroporphyrinogen III synthase" evidence="10">
    <location>
        <begin position="21"/>
        <end position="240"/>
    </location>
</feature>
<dbReference type="Gene3D" id="3.40.50.10090">
    <property type="match status" value="2"/>
</dbReference>
<organism evidence="11 12">
    <name type="scientific">Neopusillimonas maritima</name>
    <dbReference type="NCBI Taxonomy" id="2026239"/>
    <lineage>
        <taxon>Bacteria</taxon>
        <taxon>Pseudomonadati</taxon>
        <taxon>Pseudomonadota</taxon>
        <taxon>Betaproteobacteria</taxon>
        <taxon>Burkholderiales</taxon>
        <taxon>Alcaligenaceae</taxon>
        <taxon>Neopusillimonas</taxon>
    </lineage>
</organism>
<dbReference type="GO" id="GO:0006780">
    <property type="term" value="P:uroporphyrinogen III biosynthetic process"/>
    <property type="evidence" value="ECO:0007669"/>
    <property type="project" value="UniProtKB-UniRule"/>
</dbReference>
<keyword evidence="5 9" id="KW-0627">Porphyrin biosynthesis</keyword>
<dbReference type="Pfam" id="PF02602">
    <property type="entry name" value="HEM4"/>
    <property type="match status" value="1"/>
</dbReference>
<gene>
    <name evidence="11" type="ORF">CJP73_04050</name>
</gene>
<dbReference type="GO" id="GO:0004852">
    <property type="term" value="F:uroporphyrinogen-III synthase activity"/>
    <property type="evidence" value="ECO:0007669"/>
    <property type="project" value="UniProtKB-UniRule"/>
</dbReference>
<dbReference type="UniPathway" id="UPA00251">
    <property type="reaction ID" value="UER00320"/>
</dbReference>
<comment type="caution">
    <text evidence="11">The sequence shown here is derived from an EMBL/GenBank/DDBJ whole genome shotgun (WGS) entry which is preliminary data.</text>
</comment>